<organism evidence="2 3">
    <name type="scientific">Aetokthonos hydrillicola Thurmond2011</name>
    <dbReference type="NCBI Taxonomy" id="2712845"/>
    <lineage>
        <taxon>Bacteria</taxon>
        <taxon>Bacillati</taxon>
        <taxon>Cyanobacteriota</taxon>
        <taxon>Cyanophyceae</taxon>
        <taxon>Nostocales</taxon>
        <taxon>Hapalosiphonaceae</taxon>
        <taxon>Aetokthonos</taxon>
    </lineage>
</organism>
<dbReference type="AlphaFoldDB" id="A0AAP5I3M8"/>
<dbReference type="Gene3D" id="3.30.559.10">
    <property type="entry name" value="Chloramphenicol acetyltransferase-like domain"/>
    <property type="match status" value="1"/>
</dbReference>
<name>A0AAP5I3M8_9CYAN</name>
<evidence type="ECO:0000259" key="1">
    <source>
        <dbReference type="Pfam" id="PF00668"/>
    </source>
</evidence>
<dbReference type="EMBL" id="JAALHA020000001">
    <property type="protein sequence ID" value="MDR9893184.1"/>
    <property type="molecule type" value="Genomic_DNA"/>
</dbReference>
<keyword evidence="3" id="KW-1185">Reference proteome</keyword>
<dbReference type="SUPFAM" id="SSF52777">
    <property type="entry name" value="CoA-dependent acyltransferases"/>
    <property type="match status" value="1"/>
</dbReference>
<evidence type="ECO:0000313" key="2">
    <source>
        <dbReference type="EMBL" id="MDR9893184.1"/>
    </source>
</evidence>
<dbReference type="GO" id="GO:0008610">
    <property type="term" value="P:lipid biosynthetic process"/>
    <property type="evidence" value="ECO:0007669"/>
    <property type="project" value="UniProtKB-ARBA"/>
</dbReference>
<reference evidence="3" key="1">
    <citation type="journal article" date="2021" name="Science">
        <title>Hunting the eagle killer: A cyanobacterial neurotoxin causes vacuolar myelinopathy.</title>
        <authorList>
            <person name="Breinlinger S."/>
            <person name="Phillips T.J."/>
            <person name="Haram B.N."/>
            <person name="Mares J."/>
            <person name="Martinez Yerena J.A."/>
            <person name="Hrouzek P."/>
            <person name="Sobotka R."/>
            <person name="Henderson W.M."/>
            <person name="Schmieder P."/>
            <person name="Williams S.M."/>
            <person name="Lauderdale J.D."/>
            <person name="Wilde H.D."/>
            <person name="Gerrin W."/>
            <person name="Kust A."/>
            <person name="Washington J.W."/>
            <person name="Wagner C."/>
            <person name="Geier B."/>
            <person name="Liebeke M."/>
            <person name="Enke H."/>
            <person name="Niedermeyer T.H.J."/>
            <person name="Wilde S.B."/>
        </authorList>
    </citation>
    <scope>NUCLEOTIDE SEQUENCE [LARGE SCALE GENOMIC DNA]</scope>
    <source>
        <strain evidence="3">Thurmond2011</strain>
    </source>
</reference>
<dbReference type="Pfam" id="PF00668">
    <property type="entry name" value="Condensation"/>
    <property type="match status" value="1"/>
</dbReference>
<dbReference type="GO" id="GO:0003824">
    <property type="term" value="F:catalytic activity"/>
    <property type="evidence" value="ECO:0007669"/>
    <property type="project" value="InterPro"/>
</dbReference>
<dbReference type="InterPro" id="IPR023213">
    <property type="entry name" value="CAT-like_dom_sf"/>
</dbReference>
<dbReference type="Proteomes" id="UP000667802">
    <property type="component" value="Unassembled WGS sequence"/>
</dbReference>
<dbReference type="InterPro" id="IPR001242">
    <property type="entry name" value="Condensation_dom"/>
</dbReference>
<comment type="caution">
    <text evidence="2">The sequence shown here is derived from an EMBL/GenBank/DDBJ whole genome shotgun (WGS) entry which is preliminary data.</text>
</comment>
<sequence>MKDIAFENFSKTDLNQNQSNAPTSDFWLTMRTNVRLKQQTPPIQSFPRNGKLQLTLNQERLWSLEKLQPGSSVHNLLHTFHIRGLLNVGALEQSLSAIVQRHEILRTTFPTVDGQPVQHITDDIDFHLSVIDLQHLPPEELKLTVEKLTFKHSEQPFDLSELPLWRFHLLRLSRDEYILNRTIHVSAQ</sequence>
<evidence type="ECO:0000313" key="3">
    <source>
        <dbReference type="Proteomes" id="UP000667802"/>
    </source>
</evidence>
<dbReference type="RefSeq" id="WP_208341646.1">
    <property type="nucleotide sequence ID" value="NZ_CAWQFN010000001.1"/>
</dbReference>
<gene>
    <name evidence="2" type="ORF">G7B40_001110</name>
</gene>
<feature type="domain" description="Condensation" evidence="1">
    <location>
        <begin position="50"/>
        <end position="184"/>
    </location>
</feature>
<accession>A0AAP5I3M8</accession>
<proteinExistence type="predicted"/>
<protein>
    <submittedName>
        <fullName evidence="2">Condensation domain-containing protein</fullName>
    </submittedName>
</protein>